<evidence type="ECO:0000313" key="2">
    <source>
        <dbReference type="Proteomes" id="UP000220527"/>
    </source>
</evidence>
<reference evidence="2" key="1">
    <citation type="submission" date="2017-08" db="EMBL/GenBank/DDBJ databases">
        <authorList>
            <person name="Grouzdev D.S."/>
            <person name="Gaisin V.A."/>
            <person name="Rysina M.S."/>
            <person name="Gorlenko V.M."/>
        </authorList>
    </citation>
    <scope>NUCLEOTIDE SEQUENCE [LARGE SCALE GENOMIC DNA]</scope>
    <source>
        <strain evidence="2">Kir15-3F</strain>
    </source>
</reference>
<dbReference type="Proteomes" id="UP000220527">
    <property type="component" value="Unassembled WGS sequence"/>
</dbReference>
<organism evidence="1 2">
    <name type="scientific">Candidatus Viridilinea mediisalina</name>
    <dbReference type="NCBI Taxonomy" id="2024553"/>
    <lineage>
        <taxon>Bacteria</taxon>
        <taxon>Bacillati</taxon>
        <taxon>Chloroflexota</taxon>
        <taxon>Chloroflexia</taxon>
        <taxon>Chloroflexales</taxon>
        <taxon>Chloroflexineae</taxon>
        <taxon>Oscillochloridaceae</taxon>
        <taxon>Candidatus Viridilinea</taxon>
    </lineage>
</organism>
<proteinExistence type="predicted"/>
<dbReference type="OrthoDB" id="2662485at2"/>
<protein>
    <submittedName>
        <fullName evidence="1">Uncharacterized protein</fullName>
    </submittedName>
</protein>
<dbReference type="RefSeq" id="WP_097642127.1">
    <property type="nucleotide sequence ID" value="NZ_NQWI01000001.1"/>
</dbReference>
<dbReference type="EMBL" id="NQWI01000001">
    <property type="protein sequence ID" value="PDW05107.1"/>
    <property type="molecule type" value="Genomic_DNA"/>
</dbReference>
<sequence length="366" mass="41549">MDNNTVNQLTDDGFSFAQPGSDITELALLSLKIALESYFFTYSSVKFTISQLENPVDLDQDQIDRLHNSKYRQLYAETIVHFQHFAELASKDLLRSEHALLIVEATNFPVILHKLLKGEEITPSEWENLKSVEFSETLDRIRKLNADARLPPTFSLFAQYDHSLKRLNNLRNRIWHRGTYVLRYKALDRFITGCILPFIVDVTNLPNYASRTNLWKYKALSCGIDPLTELIAHTQNGDYTLGKVAFLKELARAAYRNPIRPVPERGFGRSAIVEGNSLAKQRARKDAEAIARQGDAHALRPCPVCGVESLVLYSEVEIEGDSMAPEAIWSFTNAAVCTCCSFSVDNAIQNPRAYGFDIDDYWFIIE</sequence>
<gene>
    <name evidence="1" type="ORF">CJ255_00500</name>
</gene>
<evidence type="ECO:0000313" key="1">
    <source>
        <dbReference type="EMBL" id="PDW05107.1"/>
    </source>
</evidence>
<keyword evidence="2" id="KW-1185">Reference proteome</keyword>
<name>A0A2A6RQ06_9CHLR</name>
<accession>A0A2A6RQ06</accession>
<dbReference type="AlphaFoldDB" id="A0A2A6RQ06"/>
<comment type="caution">
    <text evidence="1">The sequence shown here is derived from an EMBL/GenBank/DDBJ whole genome shotgun (WGS) entry which is preliminary data.</text>
</comment>